<evidence type="ECO:0000313" key="3">
    <source>
        <dbReference type="Proteomes" id="UP000281350"/>
    </source>
</evidence>
<dbReference type="Proteomes" id="UP000281350">
    <property type="component" value="Unassembled WGS sequence"/>
</dbReference>
<name>A0A3M3YG58_9PSED</name>
<dbReference type="InterPro" id="IPR006915">
    <property type="entry name" value="DUF637_hemagglutn_put"/>
</dbReference>
<comment type="caution">
    <text evidence="2">The sequence shown here is derived from an EMBL/GenBank/DDBJ whole genome shotgun (WGS) entry which is preliminary data.</text>
</comment>
<evidence type="ECO:0000259" key="1">
    <source>
        <dbReference type="Pfam" id="PF04830"/>
    </source>
</evidence>
<sequence length="119" mass="10987">MGQGAMLAIIIVVTVLTAGAGTFASTGLAAGSAASGAATAAGISVTTAATIGTAVNAAVVAGLTSATSQAVISTVNNKGNLGAALKDVTSAESMKGYLVSGLAAGFAAGILDPAYGVSP</sequence>
<dbReference type="EMBL" id="RBPY01000044">
    <property type="protein sequence ID" value="RMO80644.1"/>
    <property type="molecule type" value="Genomic_DNA"/>
</dbReference>
<feature type="non-terminal residue" evidence="2">
    <location>
        <position position="119"/>
    </location>
</feature>
<organism evidence="2 3">
    <name type="scientific">Pseudomonas syringae pv. primulae</name>
    <dbReference type="NCBI Taxonomy" id="251707"/>
    <lineage>
        <taxon>Bacteria</taxon>
        <taxon>Pseudomonadati</taxon>
        <taxon>Pseudomonadota</taxon>
        <taxon>Gammaproteobacteria</taxon>
        <taxon>Pseudomonadales</taxon>
        <taxon>Pseudomonadaceae</taxon>
        <taxon>Pseudomonas</taxon>
    </lineage>
</organism>
<reference evidence="2 3" key="1">
    <citation type="submission" date="2018-08" db="EMBL/GenBank/DDBJ databases">
        <title>Recombination of ecologically and evolutionarily significant loci maintains genetic cohesion in the Pseudomonas syringae species complex.</title>
        <authorList>
            <person name="Dillon M."/>
            <person name="Thakur S."/>
            <person name="Almeida R.N.D."/>
            <person name="Weir B.S."/>
            <person name="Guttman D.S."/>
        </authorList>
    </citation>
    <scope>NUCLEOTIDE SEQUENCE [LARGE SCALE GENOMIC DNA]</scope>
    <source>
        <strain evidence="2 3">ICMP 2732</strain>
    </source>
</reference>
<evidence type="ECO:0000313" key="2">
    <source>
        <dbReference type="EMBL" id="RMO80644.1"/>
    </source>
</evidence>
<protein>
    <submittedName>
        <fullName evidence="2">Filamentous hemagglutinin protein</fullName>
    </submittedName>
</protein>
<proteinExistence type="predicted"/>
<gene>
    <name evidence="2" type="ORF">ALQ36_04804</name>
</gene>
<dbReference type="Pfam" id="PF04830">
    <property type="entry name" value="DUF637"/>
    <property type="match status" value="1"/>
</dbReference>
<feature type="domain" description="DUF637" evidence="1">
    <location>
        <begin position="58"/>
        <end position="117"/>
    </location>
</feature>
<dbReference type="AlphaFoldDB" id="A0A3M3YG58"/>
<accession>A0A3M3YG58</accession>